<proteinExistence type="predicted"/>
<feature type="coiled-coil region" evidence="1">
    <location>
        <begin position="661"/>
        <end position="706"/>
    </location>
</feature>
<protein>
    <recommendedName>
        <fullName evidence="5">Tip attachment protein J domain-containing protein</fullName>
    </recommendedName>
</protein>
<dbReference type="Gene3D" id="1.20.5.340">
    <property type="match status" value="1"/>
</dbReference>
<gene>
    <name evidence="3" type="ORF">BJF92_11350</name>
</gene>
<evidence type="ECO:0000313" key="4">
    <source>
        <dbReference type="Proteomes" id="UP000186143"/>
    </source>
</evidence>
<sequence>MLLNALGFWLMAEPAHAAFVAAIPAFLTAIGSTAIGKLVLGVIAMAAHSLLGKALAPKQKARTGVKLDIEIGDDRPVSAVLGYYAAPGRRKYAGTWGSSNRHFVDVIEIASLPSAGLRGMWIDDERCTILWNEPDEDGRGYPIKEFRKDDKDHAWIIFHDGTQTAADAYLVEHFGTHEKRPWTSAMVGRGITYAVMTYRYSDKYWSGVPACIFEPQSIPLYDIRKDSTAGGNGSHRWDNPATWEPSVNPVVLKYNIIRGIFHKGEWFYGGRNVAAHRLPASNWIAGANEAGRLLVIPGQDTEPQFRAGIEISGDIEPLELVDDLRAAANARIAEVGGIFKVQVGGFGAPVLAITDADIVITKGQSFEPFPRIEETVNGINATYPNPDEKWKSKDAPPLYDADLEADDGDRRLTADVQFPAVPFARQTQRLMRAMLKEERRFRVHQFFLPPEAWVLEPAVDVITWTSARNRYVNKRFLVVDIEGELTMNQLVTLKEIDPSDYDPDAAAVLPTPSGWIGRIEEPVQIMQGWTAEAETILDADGRTRRPAIRVRCATNLDDVRAVHVKVRLKTSGAVLFDSDAQRYDPASASWLLSGAWCLPATDFEVSGRLIPISARDTAWGAWLPVRTPDVRLSIEELAAEVQAQLTTLKAWIDDGLADKATATAEALAEEARERAAAIEAQAEALAQEAEARAQAIHAQADALAVESAERAAAISAETDQRAAAAFASARLVRGAMDDIAAIRSYVTELSYDGSLQRDELRRSLSLRIGEVSASFNERITVALSQTSAIAERVTTLEVTAGNLSAAITEVDTARVNDNEAFAQRLAALTLGTDNQFDPARLWAFETGAEGWAGSPAVPVAADGWLRPANGAADPYITSPTGLGISANAYRQLRGRLELTGAPTWEGRLWWRGPADTTWTLARSVTIAAPTVDSNGVGLFTFNPSWSGTIDAIRLDLVEAQTASDGVRIDWLAIGSPSPGASRAELLAEQKARIDSDSAMATSITWVRADLTSIETDVTGIASGVQALTSDVEAIDGRVTAQGEQLVTLTAEVDGKASSEVVDQLQATAQALSGITNTMLAQGSSVRAIRSVVDPLAMAGIEAGFARLLGDQDNREATAQATQTLNTRIEQTGSSLAILAEATTKVQAALGNKAESSALASLSSDVQAVAGRVDTSGRAVTGLRSTLDPIAMGLIEAGFARALGDQENREVVAEATQTLTTRIEATQGNIDVLAEAVTAVRARIGQLAEASAVATLATRVTATEGSISSQASSITALNSAVANKAEAAAVSSLSQTVTVQGNTIASQGTAITSLNNAVAGKASSSALSSLASTVSQQGDALATQSTAITNLNNAVAGKASSAALSSLDSKVTQQGDAIATQSMALTNLSNEVAGKASSSALSSLASTVSSQGDALATQSTAITNLNNAVAGKASSAALSSLDSKVTTQGDTIASHSAALTSLGNDLAGKASASALSSLSNTVSQQGNTISAQGQAITSLTGSIANKAEASAVSTLSQTVQDQGGQISANAFALTQVQASLNGVTANAKLKIEAVAGPEGYSRIGFYTSVDSNGQTRAQGLYLDQPTDPSKKARVVVDAEGFAIIDGSGGNPNTFFAVENGVTVIPEARIGTITTDKVIILDNAVKEDAIDNQAVAQIYTWQAGNVMTHSSGVTNIAQTEDLPKDAQDVLVILGDVRVRASVLDAANAPMNVTVSLYWGSTYISEAYVELDRVTPRGKTVQIQGVLKDGAGSQPLYLKLSKDVTGTVTIGLRTLNTTRNKKALPR</sequence>
<name>A0A1Q9AMP3_9HYPH</name>
<feature type="chain" id="PRO_5012706071" description="Tip attachment protein J domain-containing protein" evidence="2">
    <location>
        <begin position="18"/>
        <end position="1783"/>
    </location>
</feature>
<keyword evidence="1" id="KW-0175">Coiled coil</keyword>
<evidence type="ECO:0000256" key="2">
    <source>
        <dbReference type="SAM" id="SignalP"/>
    </source>
</evidence>
<evidence type="ECO:0000313" key="3">
    <source>
        <dbReference type="EMBL" id="OLP56677.1"/>
    </source>
</evidence>
<dbReference type="EMBL" id="MKIO01000021">
    <property type="protein sequence ID" value="OLP56677.1"/>
    <property type="molecule type" value="Genomic_DNA"/>
</dbReference>
<evidence type="ECO:0008006" key="5">
    <source>
        <dbReference type="Google" id="ProtNLM"/>
    </source>
</evidence>
<feature type="signal peptide" evidence="2">
    <location>
        <begin position="1"/>
        <end position="17"/>
    </location>
</feature>
<evidence type="ECO:0000256" key="1">
    <source>
        <dbReference type="SAM" id="Coils"/>
    </source>
</evidence>
<dbReference type="Proteomes" id="UP000186143">
    <property type="component" value="Unassembled WGS sequence"/>
</dbReference>
<accession>A0A1Q9AMP3</accession>
<dbReference type="STRING" id="1672749.BJF92_11350"/>
<keyword evidence="2" id="KW-0732">Signal</keyword>
<comment type="caution">
    <text evidence="3">The sequence shown here is derived from an EMBL/GenBank/DDBJ whole genome shotgun (WGS) entry which is preliminary data.</text>
</comment>
<organism evidence="3 4">
    <name type="scientific">Xaviernesmea rhizosphaerae</name>
    <dbReference type="NCBI Taxonomy" id="1672749"/>
    <lineage>
        <taxon>Bacteria</taxon>
        <taxon>Pseudomonadati</taxon>
        <taxon>Pseudomonadota</taxon>
        <taxon>Alphaproteobacteria</taxon>
        <taxon>Hyphomicrobiales</taxon>
        <taxon>Rhizobiaceae</taxon>
        <taxon>Rhizobium/Agrobacterium group</taxon>
        <taxon>Xaviernesmea</taxon>
    </lineage>
</organism>
<reference evidence="3 4" key="1">
    <citation type="submission" date="2016-09" db="EMBL/GenBank/DDBJ databases">
        <title>Rhizobium sp. nov., a novel species isolated from the rice rhizosphere.</title>
        <authorList>
            <person name="Zhao J."/>
            <person name="Zhang X."/>
        </authorList>
    </citation>
    <scope>NUCLEOTIDE SEQUENCE [LARGE SCALE GENOMIC DNA]</scope>
    <source>
        <strain evidence="3 4">MH17</strain>
    </source>
</reference>